<evidence type="ECO:0000256" key="8">
    <source>
        <dbReference type="ARBA" id="ARBA00023157"/>
    </source>
</evidence>
<evidence type="ECO:0000256" key="1">
    <source>
        <dbReference type="ARBA" id="ARBA00004167"/>
    </source>
</evidence>
<dbReference type="FunFam" id="3.80.10.10:FF:001360">
    <property type="entry name" value="Uncharacterized protein"/>
    <property type="match status" value="1"/>
</dbReference>
<feature type="signal peptide" evidence="12">
    <location>
        <begin position="1"/>
        <end position="22"/>
    </location>
</feature>
<dbReference type="InterPro" id="IPR032675">
    <property type="entry name" value="LRR_dom_sf"/>
</dbReference>
<dbReference type="FunFam" id="2.20.100.10:FF:000007">
    <property type="entry name" value="Thrombospondin 1"/>
    <property type="match status" value="1"/>
</dbReference>
<dbReference type="InterPro" id="IPR003591">
    <property type="entry name" value="Leu-rich_rpt_typical-subtyp"/>
</dbReference>
<dbReference type="Pfam" id="PF13855">
    <property type="entry name" value="LRR_8"/>
    <property type="match status" value="2"/>
</dbReference>
<dbReference type="PROSITE" id="PS00134">
    <property type="entry name" value="TRYPSIN_HIS"/>
    <property type="match status" value="1"/>
</dbReference>
<dbReference type="SMART" id="SM00364">
    <property type="entry name" value="LRR_BAC"/>
    <property type="match status" value="6"/>
</dbReference>
<dbReference type="InterPro" id="IPR018114">
    <property type="entry name" value="TRYPSIN_HIS"/>
</dbReference>
<dbReference type="SMART" id="SM00082">
    <property type="entry name" value="LRRCT"/>
    <property type="match status" value="1"/>
</dbReference>
<comment type="caution">
    <text evidence="15">The sequence shown here is derived from an EMBL/GenBank/DDBJ whole genome shotgun (WGS) entry which is preliminary data.</text>
</comment>
<dbReference type="InterPro" id="IPR000884">
    <property type="entry name" value="TSP1_rpt"/>
</dbReference>
<dbReference type="GO" id="GO:0004252">
    <property type="term" value="F:serine-type endopeptidase activity"/>
    <property type="evidence" value="ECO:0007669"/>
    <property type="project" value="InterPro"/>
</dbReference>
<dbReference type="EMBL" id="JARQWQ010000003">
    <property type="protein sequence ID" value="KAK2573214.1"/>
    <property type="molecule type" value="Genomic_DNA"/>
</dbReference>
<evidence type="ECO:0000256" key="11">
    <source>
        <dbReference type="SAM" id="MobiDB-lite"/>
    </source>
</evidence>
<feature type="chain" id="PRO_5042138144" evidence="12">
    <location>
        <begin position="23"/>
        <end position="1759"/>
    </location>
</feature>
<dbReference type="Gene3D" id="2.20.100.10">
    <property type="entry name" value="Thrombospondin type-1 (TSP1) repeat"/>
    <property type="match status" value="15"/>
</dbReference>
<dbReference type="InterPro" id="IPR000483">
    <property type="entry name" value="Cys-rich_flank_reg_C"/>
</dbReference>
<keyword evidence="8 9" id="KW-1015">Disulfide bond</keyword>
<feature type="domain" description="Sushi" evidence="14">
    <location>
        <begin position="1194"/>
        <end position="1251"/>
    </location>
</feature>
<dbReference type="GO" id="GO:0006508">
    <property type="term" value="P:proteolysis"/>
    <property type="evidence" value="ECO:0007669"/>
    <property type="project" value="InterPro"/>
</dbReference>
<dbReference type="Gene3D" id="3.80.10.10">
    <property type="entry name" value="Ribonuclease Inhibitor"/>
    <property type="match status" value="2"/>
</dbReference>
<dbReference type="Pfam" id="PF00089">
    <property type="entry name" value="Trypsin"/>
    <property type="match status" value="1"/>
</dbReference>
<feature type="region of interest" description="Disordered" evidence="11">
    <location>
        <begin position="1725"/>
        <end position="1744"/>
    </location>
</feature>
<keyword evidence="2" id="KW-0433">Leucine-rich repeat</keyword>
<dbReference type="CDD" id="cd00190">
    <property type="entry name" value="Tryp_SPc"/>
    <property type="match status" value="1"/>
</dbReference>
<dbReference type="InterPro" id="IPR009003">
    <property type="entry name" value="Peptidase_S1_PA"/>
</dbReference>
<comment type="caution">
    <text evidence="9">Lacks conserved residue(s) required for the propagation of feature annotation.</text>
</comment>
<proteinExistence type="predicted"/>
<dbReference type="SMART" id="SM00020">
    <property type="entry name" value="Tryp_SPc"/>
    <property type="match status" value="1"/>
</dbReference>
<dbReference type="SUPFAM" id="SSF140361">
    <property type="entry name" value="MIT domain-like"/>
    <property type="match status" value="1"/>
</dbReference>
<evidence type="ECO:0000256" key="10">
    <source>
        <dbReference type="SAM" id="Coils"/>
    </source>
</evidence>
<dbReference type="SUPFAM" id="SSF50494">
    <property type="entry name" value="Trypsin-like serine proteases"/>
    <property type="match status" value="1"/>
</dbReference>
<organism evidence="15 16">
    <name type="scientific">Acropora cervicornis</name>
    <name type="common">Staghorn coral</name>
    <dbReference type="NCBI Taxonomy" id="6130"/>
    <lineage>
        <taxon>Eukaryota</taxon>
        <taxon>Metazoa</taxon>
        <taxon>Cnidaria</taxon>
        <taxon>Anthozoa</taxon>
        <taxon>Hexacorallia</taxon>
        <taxon>Scleractinia</taxon>
        <taxon>Astrocoeniina</taxon>
        <taxon>Acroporidae</taxon>
        <taxon>Acropora</taxon>
    </lineage>
</organism>
<dbReference type="CDD" id="cd00033">
    <property type="entry name" value="CCP"/>
    <property type="match status" value="1"/>
</dbReference>
<evidence type="ECO:0000256" key="7">
    <source>
        <dbReference type="ARBA" id="ARBA00023136"/>
    </source>
</evidence>
<dbReference type="PANTHER" id="PTHR22906:SF21">
    <property type="entry name" value="SEMA DOMAIN-CONTAINING PROTEIN"/>
    <property type="match status" value="1"/>
</dbReference>
<keyword evidence="3" id="KW-0812">Transmembrane</keyword>
<dbReference type="InterPro" id="IPR001254">
    <property type="entry name" value="Trypsin_dom"/>
</dbReference>
<evidence type="ECO:0000313" key="15">
    <source>
        <dbReference type="EMBL" id="KAK2573214.1"/>
    </source>
</evidence>
<dbReference type="InterPro" id="IPR043504">
    <property type="entry name" value="Peptidase_S1_PA_chymotrypsin"/>
</dbReference>
<evidence type="ECO:0000259" key="14">
    <source>
        <dbReference type="PROSITE" id="PS50923"/>
    </source>
</evidence>
<reference evidence="15" key="1">
    <citation type="journal article" date="2023" name="G3 (Bethesda)">
        <title>Whole genome assembly and annotation of the endangered Caribbean coral Acropora cervicornis.</title>
        <authorList>
            <person name="Selwyn J.D."/>
            <person name="Vollmer S.V."/>
        </authorList>
    </citation>
    <scope>NUCLEOTIDE SEQUENCE</scope>
    <source>
        <strain evidence="15">K2</strain>
    </source>
</reference>
<dbReference type="PRINTS" id="PR01705">
    <property type="entry name" value="TSP1REPEAT"/>
</dbReference>
<dbReference type="SUPFAM" id="SSF52058">
    <property type="entry name" value="L domain-like"/>
    <property type="match status" value="1"/>
</dbReference>
<dbReference type="Proteomes" id="UP001249851">
    <property type="component" value="Unassembled WGS sequence"/>
</dbReference>
<keyword evidence="9" id="KW-0768">Sushi</keyword>
<dbReference type="PROSITE" id="PS50923">
    <property type="entry name" value="SUSHI"/>
    <property type="match status" value="1"/>
</dbReference>
<protein>
    <submittedName>
        <fullName evidence="15">Hemicentin-1</fullName>
    </submittedName>
</protein>
<keyword evidence="10" id="KW-0175">Coiled coil</keyword>
<keyword evidence="7" id="KW-0472">Membrane</keyword>
<evidence type="ECO:0000256" key="5">
    <source>
        <dbReference type="ARBA" id="ARBA00022737"/>
    </source>
</evidence>
<feature type="disulfide bond" evidence="9">
    <location>
        <begin position="1222"/>
        <end position="1249"/>
    </location>
</feature>
<dbReference type="SMART" id="SM00369">
    <property type="entry name" value="LRR_TYP"/>
    <property type="match status" value="8"/>
</dbReference>
<dbReference type="PRINTS" id="PR00722">
    <property type="entry name" value="CHYMOTRYPSIN"/>
</dbReference>
<feature type="domain" description="Peptidase S1" evidence="13">
    <location>
        <begin position="1265"/>
        <end position="1529"/>
    </location>
</feature>
<dbReference type="SUPFAM" id="SSF82895">
    <property type="entry name" value="TSP-1 type 1 repeat"/>
    <property type="match status" value="15"/>
</dbReference>
<evidence type="ECO:0000256" key="12">
    <source>
        <dbReference type="SAM" id="SignalP"/>
    </source>
</evidence>
<keyword evidence="6" id="KW-1133">Transmembrane helix</keyword>
<evidence type="ECO:0000313" key="16">
    <source>
        <dbReference type="Proteomes" id="UP001249851"/>
    </source>
</evidence>
<dbReference type="Pfam" id="PF00090">
    <property type="entry name" value="TSP_1"/>
    <property type="match status" value="15"/>
</dbReference>
<keyword evidence="16" id="KW-1185">Reference proteome</keyword>
<dbReference type="InterPro" id="IPR001314">
    <property type="entry name" value="Peptidase_S1A"/>
</dbReference>
<dbReference type="InterPro" id="IPR052065">
    <property type="entry name" value="Compl_asym_regulator"/>
</dbReference>
<evidence type="ECO:0000256" key="4">
    <source>
        <dbReference type="ARBA" id="ARBA00022729"/>
    </source>
</evidence>
<dbReference type="GO" id="GO:0016020">
    <property type="term" value="C:membrane"/>
    <property type="evidence" value="ECO:0007669"/>
    <property type="project" value="UniProtKB-SubCell"/>
</dbReference>
<dbReference type="SMART" id="SM00209">
    <property type="entry name" value="TSP1"/>
    <property type="match status" value="15"/>
</dbReference>
<dbReference type="FunFam" id="2.20.100.10:FF:000002">
    <property type="entry name" value="Unc-5 netrin receptor C"/>
    <property type="match status" value="2"/>
</dbReference>
<accession>A0AAD9VG46</accession>
<keyword evidence="4 12" id="KW-0732">Signal</keyword>
<keyword evidence="5" id="KW-0677">Repeat</keyword>
<dbReference type="InterPro" id="IPR001611">
    <property type="entry name" value="Leu-rich_rpt"/>
</dbReference>
<reference evidence="15" key="2">
    <citation type="journal article" date="2023" name="Science">
        <title>Genomic signatures of disease resistance in endangered staghorn corals.</title>
        <authorList>
            <person name="Vollmer S.V."/>
            <person name="Selwyn J.D."/>
            <person name="Despard B.A."/>
            <person name="Roesel C.L."/>
        </authorList>
    </citation>
    <scope>NUCLEOTIDE SEQUENCE</scope>
    <source>
        <strain evidence="15">K2</strain>
    </source>
</reference>
<dbReference type="InterPro" id="IPR036383">
    <property type="entry name" value="TSP1_rpt_sf"/>
</dbReference>
<dbReference type="PROSITE" id="PS51450">
    <property type="entry name" value="LRR"/>
    <property type="match status" value="4"/>
</dbReference>
<evidence type="ECO:0000259" key="13">
    <source>
        <dbReference type="PROSITE" id="PS50240"/>
    </source>
</evidence>
<gene>
    <name evidence="15" type="ORF">P5673_002267</name>
</gene>
<dbReference type="Gene3D" id="2.40.10.10">
    <property type="entry name" value="Trypsin-like serine proteases"/>
    <property type="match status" value="2"/>
</dbReference>
<dbReference type="PANTHER" id="PTHR22906">
    <property type="entry name" value="PROPERDIN"/>
    <property type="match status" value="1"/>
</dbReference>
<evidence type="ECO:0000256" key="6">
    <source>
        <dbReference type="ARBA" id="ARBA00022989"/>
    </source>
</evidence>
<feature type="coiled-coil region" evidence="10">
    <location>
        <begin position="1637"/>
        <end position="1678"/>
    </location>
</feature>
<dbReference type="Gene3D" id="1.20.58.80">
    <property type="entry name" value="Phosphotransferase system, lactose/cellobiose-type IIA subunit"/>
    <property type="match status" value="1"/>
</dbReference>
<evidence type="ECO:0000256" key="9">
    <source>
        <dbReference type="PROSITE-ProRule" id="PRU00302"/>
    </source>
</evidence>
<name>A0AAD9VG46_ACRCE</name>
<dbReference type="PROSITE" id="PS50092">
    <property type="entry name" value="TSP1"/>
    <property type="match status" value="15"/>
</dbReference>
<evidence type="ECO:0000256" key="2">
    <source>
        <dbReference type="ARBA" id="ARBA00022614"/>
    </source>
</evidence>
<evidence type="ECO:0000256" key="3">
    <source>
        <dbReference type="ARBA" id="ARBA00022692"/>
    </source>
</evidence>
<sequence>MPKQGIFSRITWSLFFLSSALPANIPISLENCPRECQCTTVNMIYMNCGSEDGLPVFPSFIPPAVEILSLYSNKLTNIPEDALRNLTELKTLNLRSNRLRLLSRTVFRDLVKLRSLNIGFNRLSMLPGCLFDRLHNLQELYLNNNALKSIPEELFQNLPSLKQLYLQFNRLKEFPGSTFRGTYSLQGLSLANNALTSIHVETFLNVSSLHRLNLAGNRITSISANVFRGLSLLATLELQNNFISTIHEGAFIGLKTGIFVLLNGNPFYCDCQLRWLKAWITRKTKYIHSSRLRTTCSQPDHLKNRPLIYVTDDQFRCEKGRWTEWSSWSACSVSCGNGRQESTRNCTKLTPDEDGTECIGRSVRTRNCQGNECRTSWAAWSEWTDCSRTCSFGVAVRTRLCKRMAVGVSNDSCEGVSQETRVCSRQQCIVDGAWGSWSLWSPCSVTCSWGNRVRTRNCNNPRPQHGGKSCPVTDRSVGTQICYLGSCPVHGGWSFWSYWSPCNSSCGTGTRTRHRICNNPTPQYGGDFCNGTVIQQKNCSLKECSNDGQWSSWSRWSVCSRTCSVGWQVRSRNCSNHSTHHVGQSCRGNFSDVRNCNVGPCPVHGAWEAWTSWSDCSKTCNTGSRFRNRTCSNPPPEHGGRTCPGNYYENMHCDLGSCPVHGLWTAWSAWSGCSTTCASGTRSRRRSCSNPSPQHGDLNCAGNSSEEAYCNFGPCPNHGQWTTWSLWSECSKSCGKGTKNRSRTCNNTFPRFGGRNCSGEGKQIMSCALVLCPLHGKWSEWSKWSECSESCSTGVKFRTRTCSNPSPRNGGQGCTGNAKELEGCQPKPCITIGSWSEWSNWTDCSTTCGNGTKSRHRNCENLSPRHGGKTCTGDVYQRKHCFQQACSNVGEWTEWSHWTDCSTTCDVGQQTRIRFCNGSNCKSVGNETVNNTDITNETDQRVCYPGPCPEPGLQSEWTPWSQCSSRCGFGKQHRLRNCSAVEGDSCAGSLMQVKVCYRKYCKVNGGWSSWSDWTECSLTCGIGVQEKLRFCTNPKPQGGGDLCHGKDVTVRPCIVTRCAYQSNANDSFWSSWARWSQCSANCSRGYRTRTRYCRRRLNPFLLGNCSKDTGPIQVQSGVCEMQACASWNSWYSWGVCSKSCGSGLRKRVRACRSNTNEKNCQGDYLQTERCNTNSCHLSNTPVTYPPKINLERPSTCLDPEKPINGYYKITNQGGSRFTMHYCKKHYKLHGPRLRHCESDGTWSDYVPNCLPVCGESTLTHQRLRIFGGTESPRGLWPWQVVLTIKGVFHCGGSLVAEDWVVTAAHCVLQRLTKEPLAGLRVHLGVYDISSTLEDPTIQRIDSLDIVPHPDFNWETFDSDLALIQLQWRANVTDYVRPVCLPNKQQRRKVVPGSIGVMLGWGFTETDSPSTTLRQVNMPVVRHSSCQKAYKKDSWLVTANMICAGYVRRAKDTCKQDSGGGFLFPFSKNTKKKWFLGGIISWGNPQCGIPGKYSAHQQERQAEALVSHRKFAEAIVCHRKALEFLQEAMKMTEVKEALISLQLQCNNHCRQERILKEKWKLWEIEQEKQIHEQQKMLQLRQNQEIAEKQNSLLNVDTGRDVVDNKRGIEHSQSSSLVISAENFSVSSTSSISDCGAVSKDEKTTAQELEGQVRDLQMQVLTLSQNLEDCNRENRRLQKALNDVCDFVKVNFGCELHNVFDCMNGKLDYGSEFETCADHVGPNIATSAKDDQTSSPEAIAQSDTEDTDLGKVYDNIPLRQM</sequence>
<dbReference type="SMART" id="SM00032">
    <property type="entry name" value="CCP"/>
    <property type="match status" value="1"/>
</dbReference>
<comment type="subcellular location">
    <subcellularLocation>
        <location evidence="1">Membrane</location>
        <topology evidence="1">Single-pass membrane protein</topology>
    </subcellularLocation>
</comment>
<dbReference type="InterPro" id="IPR000436">
    <property type="entry name" value="Sushi_SCR_CCP_dom"/>
</dbReference>
<dbReference type="FunFam" id="2.20.100.10:FF:000001">
    <property type="entry name" value="semaphorin-5A isoform X1"/>
    <property type="match status" value="7"/>
</dbReference>
<dbReference type="FunFam" id="2.40.10.10:FF:000068">
    <property type="entry name" value="transmembrane protease serine 2"/>
    <property type="match status" value="1"/>
</dbReference>
<dbReference type="PROSITE" id="PS50240">
    <property type="entry name" value="TRYPSIN_DOM"/>
    <property type="match status" value="1"/>
</dbReference>